<dbReference type="PANTHER" id="PTHR43584:SF8">
    <property type="entry name" value="N-ACETYLMURAMATE ALPHA-1-PHOSPHATE URIDYLYLTRANSFERASE"/>
    <property type="match status" value="1"/>
</dbReference>
<evidence type="ECO:0000256" key="2">
    <source>
        <dbReference type="ARBA" id="ARBA00022695"/>
    </source>
</evidence>
<dbReference type="Proteomes" id="UP001202831">
    <property type="component" value="Unassembled WGS sequence"/>
</dbReference>
<dbReference type="InterPro" id="IPR029044">
    <property type="entry name" value="Nucleotide-diphossugar_trans"/>
</dbReference>
<protein>
    <submittedName>
        <fullName evidence="5">NTP transferase domain-containing protein</fullName>
    </submittedName>
</protein>
<dbReference type="Pfam" id="PF12804">
    <property type="entry name" value="NTP_transf_3"/>
    <property type="match status" value="1"/>
</dbReference>
<keyword evidence="1 5" id="KW-0808">Transferase</keyword>
<keyword evidence="3" id="KW-0460">Magnesium</keyword>
<dbReference type="Gene3D" id="3.90.550.10">
    <property type="entry name" value="Spore Coat Polysaccharide Biosynthesis Protein SpsA, Chain A"/>
    <property type="match status" value="1"/>
</dbReference>
<sequence length="288" mass="31539">MRNSAELTLVIMAAGMGSRFGGDKQLANLGPNGETMLELSLQSAYKAGFRRSVLVIRPELESTLSAQLAEVMPADFDYHFCYQKLDDLPVTVDISHRSKPWGTAHALYAARHLVEGPLAVINADDYYGDSAFTALVNGLSATDDWLMVAYPLNRTLSEFGGVNRGVCQVADEQLTSVAEWLDIRQESAVLKGELDGQRLEISKDAPVSMTCWGFKANIFPMLESALAEFANTSAHLEKSECFLPTVVQSAIDKGQVVRIAVAQDNWLGVTYPEDASWVKQKLMELAGE</sequence>
<name>A0ABT0ND90_9GAMM</name>
<dbReference type="SUPFAM" id="SSF53448">
    <property type="entry name" value="Nucleotide-diphospho-sugar transferases"/>
    <property type="match status" value="1"/>
</dbReference>
<evidence type="ECO:0000259" key="4">
    <source>
        <dbReference type="Pfam" id="PF12804"/>
    </source>
</evidence>
<reference evidence="5 6" key="1">
    <citation type="submission" date="2022-01" db="EMBL/GenBank/DDBJ databases">
        <title>Whole genome-based taxonomy of the Shewanellaceae.</title>
        <authorList>
            <person name="Martin-Rodriguez A.J."/>
        </authorList>
    </citation>
    <scope>NUCLEOTIDE SEQUENCE [LARGE SCALE GENOMIC DNA]</scope>
    <source>
        <strain evidence="5 6">DSM 21332</strain>
    </source>
</reference>
<comment type="caution">
    <text evidence="5">The sequence shown here is derived from an EMBL/GenBank/DDBJ whole genome shotgun (WGS) entry which is preliminary data.</text>
</comment>
<evidence type="ECO:0000256" key="1">
    <source>
        <dbReference type="ARBA" id="ARBA00022679"/>
    </source>
</evidence>
<accession>A0ABT0ND90</accession>
<dbReference type="RefSeq" id="WP_249250954.1">
    <property type="nucleotide sequence ID" value="NZ_JAKIKT010000015.1"/>
</dbReference>
<dbReference type="EMBL" id="JAKIKT010000015">
    <property type="protein sequence ID" value="MCL2916428.1"/>
    <property type="molecule type" value="Genomic_DNA"/>
</dbReference>
<organism evidence="5 6">
    <name type="scientific">Shewanella corallii</name>
    <dbReference type="NCBI Taxonomy" id="560080"/>
    <lineage>
        <taxon>Bacteria</taxon>
        <taxon>Pseudomonadati</taxon>
        <taxon>Pseudomonadota</taxon>
        <taxon>Gammaproteobacteria</taxon>
        <taxon>Alteromonadales</taxon>
        <taxon>Shewanellaceae</taxon>
        <taxon>Shewanella</taxon>
    </lineage>
</organism>
<keyword evidence="6" id="KW-1185">Reference proteome</keyword>
<dbReference type="GO" id="GO:0016740">
    <property type="term" value="F:transferase activity"/>
    <property type="evidence" value="ECO:0007669"/>
    <property type="project" value="UniProtKB-KW"/>
</dbReference>
<gene>
    <name evidence="5" type="ORF">L2725_22080</name>
</gene>
<dbReference type="PANTHER" id="PTHR43584">
    <property type="entry name" value="NUCLEOTIDYL TRANSFERASE"/>
    <property type="match status" value="1"/>
</dbReference>
<feature type="domain" description="MobA-like NTP transferase" evidence="4">
    <location>
        <begin position="10"/>
        <end position="148"/>
    </location>
</feature>
<evidence type="ECO:0000313" key="6">
    <source>
        <dbReference type="Proteomes" id="UP001202831"/>
    </source>
</evidence>
<evidence type="ECO:0000313" key="5">
    <source>
        <dbReference type="EMBL" id="MCL2916428.1"/>
    </source>
</evidence>
<dbReference type="InterPro" id="IPR050065">
    <property type="entry name" value="GlmU-like"/>
</dbReference>
<dbReference type="InterPro" id="IPR025877">
    <property type="entry name" value="MobA-like_NTP_Trfase"/>
</dbReference>
<evidence type="ECO:0000256" key="3">
    <source>
        <dbReference type="ARBA" id="ARBA00022842"/>
    </source>
</evidence>
<keyword evidence="2" id="KW-0548">Nucleotidyltransferase</keyword>
<proteinExistence type="predicted"/>